<keyword evidence="9" id="KW-1185">Reference proteome</keyword>
<dbReference type="Proteomes" id="UP001470230">
    <property type="component" value="Unassembled WGS sequence"/>
</dbReference>
<sequence>MAEEHDPKLEPLGLTSEMDHPPIGRRIEAMSRRQIFSTVTIYGVCSVLILLALIFGPSYYVSQSMRFQPELSTASSTRRYKFDFYGLHFFNDFLTCELILNKKSAQIPEEYKAGFNISLYFISTMTLGSRTVSEINQPIQHVAVTFPDGEESQRIRVFSTGIVKFDKLKGYVTIKFPQHVILGGEFVWIFADPAHSLVQLFLRIIFFIIGIIVFIRLLLSDFDFHHSHIGMRLMFVLDILLVVGSDPFYILTYFSDSYIIKLYDCIVSIFLLISVAFTAFAVLLMTGLIHRDITFIWILIRFIPFLIAFLVFASSSGYAVLRVDKDPISKLNIVTKILDIIRMSLIGVYAICLIYGGIVFHSDVPDEKPAFIVMSILFFCVTLTSELMNTLEPFLGSDFAIQIFSLFSSAVYILFFNFLNWPIDSSMINRKEVDTTDATYKDQIKQVLSPTVAEI</sequence>
<gene>
    <name evidence="8" type="ORF">M9Y10_037880</name>
</gene>
<feature type="domain" description="Wntless-like transmembrane" evidence="7">
    <location>
        <begin position="193"/>
        <end position="420"/>
    </location>
</feature>
<evidence type="ECO:0000256" key="3">
    <source>
        <dbReference type="ARBA" id="ARBA00022989"/>
    </source>
</evidence>
<feature type="transmembrane region" description="Helical" evidence="6">
    <location>
        <begin position="340"/>
        <end position="358"/>
    </location>
</feature>
<evidence type="ECO:0000256" key="4">
    <source>
        <dbReference type="ARBA" id="ARBA00023136"/>
    </source>
</evidence>
<protein>
    <recommendedName>
        <fullName evidence="7">Wntless-like transmembrane domain-containing protein</fullName>
    </recommendedName>
</protein>
<evidence type="ECO:0000256" key="1">
    <source>
        <dbReference type="ARBA" id="ARBA00004141"/>
    </source>
</evidence>
<name>A0ABR2K8P6_9EUKA</name>
<evidence type="ECO:0000259" key="7">
    <source>
        <dbReference type="Pfam" id="PF06664"/>
    </source>
</evidence>
<comment type="subcellular location">
    <subcellularLocation>
        <location evidence="1">Membrane</location>
        <topology evidence="1">Multi-pass membrane protein</topology>
    </subcellularLocation>
</comment>
<dbReference type="InterPro" id="IPR047843">
    <property type="entry name" value="WLS-like_TM"/>
</dbReference>
<organism evidence="8 9">
    <name type="scientific">Tritrichomonas musculus</name>
    <dbReference type="NCBI Taxonomy" id="1915356"/>
    <lineage>
        <taxon>Eukaryota</taxon>
        <taxon>Metamonada</taxon>
        <taxon>Parabasalia</taxon>
        <taxon>Tritrichomonadida</taxon>
        <taxon>Tritrichomonadidae</taxon>
        <taxon>Tritrichomonas</taxon>
    </lineage>
</organism>
<dbReference type="PANTHER" id="PTHR31918">
    <property type="entry name" value="TRANSMEMBRANE PROTEIN 181"/>
    <property type="match status" value="1"/>
</dbReference>
<feature type="transmembrane region" description="Helical" evidence="6">
    <location>
        <begin position="296"/>
        <end position="320"/>
    </location>
</feature>
<keyword evidence="2 6" id="KW-0812">Transmembrane</keyword>
<reference evidence="8 9" key="1">
    <citation type="submission" date="2024-04" db="EMBL/GenBank/DDBJ databases">
        <title>Tritrichomonas musculus Genome.</title>
        <authorList>
            <person name="Alves-Ferreira E."/>
            <person name="Grigg M."/>
            <person name="Lorenzi H."/>
            <person name="Galac M."/>
        </authorList>
    </citation>
    <scope>NUCLEOTIDE SEQUENCE [LARGE SCALE GENOMIC DNA]</scope>
    <source>
        <strain evidence="8 9">EAF2021</strain>
    </source>
</reference>
<feature type="region of interest" description="Disordered" evidence="5">
    <location>
        <begin position="1"/>
        <end position="20"/>
    </location>
</feature>
<keyword evidence="3 6" id="KW-1133">Transmembrane helix</keyword>
<feature type="transmembrane region" description="Helical" evidence="6">
    <location>
        <begin position="231"/>
        <end position="254"/>
    </location>
</feature>
<dbReference type="Pfam" id="PF06664">
    <property type="entry name" value="WLS-like_TM"/>
    <property type="match status" value="1"/>
</dbReference>
<proteinExistence type="predicted"/>
<accession>A0ABR2K8P6</accession>
<evidence type="ECO:0000313" key="9">
    <source>
        <dbReference type="Proteomes" id="UP001470230"/>
    </source>
</evidence>
<dbReference type="EMBL" id="JAPFFF010000006">
    <property type="protein sequence ID" value="KAK8886847.1"/>
    <property type="molecule type" value="Genomic_DNA"/>
</dbReference>
<keyword evidence="4 6" id="KW-0472">Membrane</keyword>
<dbReference type="PANTHER" id="PTHR31918:SF1">
    <property type="entry name" value="TRANSMEMBRANE PROTEIN 181"/>
    <property type="match status" value="1"/>
</dbReference>
<evidence type="ECO:0000256" key="6">
    <source>
        <dbReference type="SAM" id="Phobius"/>
    </source>
</evidence>
<dbReference type="InterPro" id="IPR040416">
    <property type="entry name" value="TMEM181"/>
</dbReference>
<evidence type="ECO:0000256" key="5">
    <source>
        <dbReference type="SAM" id="MobiDB-lite"/>
    </source>
</evidence>
<evidence type="ECO:0000256" key="2">
    <source>
        <dbReference type="ARBA" id="ARBA00022692"/>
    </source>
</evidence>
<feature type="transmembrane region" description="Helical" evidence="6">
    <location>
        <begin position="35"/>
        <end position="60"/>
    </location>
</feature>
<feature type="transmembrane region" description="Helical" evidence="6">
    <location>
        <begin position="200"/>
        <end position="219"/>
    </location>
</feature>
<evidence type="ECO:0000313" key="8">
    <source>
        <dbReference type="EMBL" id="KAK8886847.1"/>
    </source>
</evidence>
<feature type="transmembrane region" description="Helical" evidence="6">
    <location>
        <begin position="266"/>
        <end position="289"/>
    </location>
</feature>
<feature type="transmembrane region" description="Helical" evidence="6">
    <location>
        <begin position="370"/>
        <end position="387"/>
    </location>
</feature>
<feature type="transmembrane region" description="Helical" evidence="6">
    <location>
        <begin position="399"/>
        <end position="421"/>
    </location>
</feature>
<comment type="caution">
    <text evidence="8">The sequence shown here is derived from an EMBL/GenBank/DDBJ whole genome shotgun (WGS) entry which is preliminary data.</text>
</comment>